<dbReference type="GO" id="GO:0016301">
    <property type="term" value="F:kinase activity"/>
    <property type="evidence" value="ECO:0007669"/>
    <property type="project" value="UniProtKB-KW"/>
</dbReference>
<dbReference type="InterPro" id="IPR050864">
    <property type="entry name" value="Bacterial_PTS_Sugar_Transport"/>
</dbReference>
<evidence type="ECO:0000256" key="2">
    <source>
        <dbReference type="ARBA" id="ARBA00022553"/>
    </source>
</evidence>
<dbReference type="InterPro" id="IPR003353">
    <property type="entry name" value="PTS_IIB_fruc"/>
</dbReference>
<keyword evidence="1" id="KW-0813">Transport</keyword>
<dbReference type="GO" id="GO:0022877">
    <property type="term" value="F:protein-N(PI)-phosphohistidine-fructose phosphotransferase system transporter activity"/>
    <property type="evidence" value="ECO:0007669"/>
    <property type="project" value="InterPro"/>
</dbReference>
<gene>
    <name evidence="8" type="ORF">CFK40_04370</name>
</gene>
<accession>A0A221M9H5</accession>
<keyword evidence="9" id="KW-1185">Reference proteome</keyword>
<dbReference type="InterPro" id="IPR013011">
    <property type="entry name" value="PTS_EIIB_2"/>
</dbReference>
<protein>
    <submittedName>
        <fullName evidence="8">PTS fructose transporter subunit IIB</fullName>
    </submittedName>
</protein>
<dbReference type="KEGG" id="vne:CFK40_04370"/>
<keyword evidence="2" id="KW-0597">Phosphoprotein</keyword>
<evidence type="ECO:0000313" key="8">
    <source>
        <dbReference type="EMBL" id="ASN04297.1"/>
    </source>
</evidence>
<dbReference type="AlphaFoldDB" id="A0A221M9H5"/>
<organism evidence="8 9">
    <name type="scientific">Virgibacillus necropolis</name>
    <dbReference type="NCBI Taxonomy" id="163877"/>
    <lineage>
        <taxon>Bacteria</taxon>
        <taxon>Bacillati</taxon>
        <taxon>Bacillota</taxon>
        <taxon>Bacilli</taxon>
        <taxon>Bacillales</taxon>
        <taxon>Bacillaceae</taxon>
        <taxon>Virgibacillus</taxon>
    </lineage>
</organism>
<feature type="domain" description="PTS EIIB type-2" evidence="7">
    <location>
        <begin position="1"/>
        <end position="99"/>
    </location>
</feature>
<dbReference type="PROSITE" id="PS51099">
    <property type="entry name" value="PTS_EIIB_TYPE_2"/>
    <property type="match status" value="1"/>
</dbReference>
<dbReference type="InterPro" id="IPR036095">
    <property type="entry name" value="PTS_EIIB-like_sf"/>
</dbReference>
<dbReference type="Gene3D" id="3.40.50.2300">
    <property type="match status" value="1"/>
</dbReference>
<keyword evidence="3" id="KW-0762">Sugar transport</keyword>
<evidence type="ECO:0000256" key="4">
    <source>
        <dbReference type="ARBA" id="ARBA00022679"/>
    </source>
</evidence>
<proteinExistence type="predicted"/>
<dbReference type="FunFam" id="3.40.50.2300:FF:000014">
    <property type="entry name" value="PTS system fructose-like transporter subunit IIB"/>
    <property type="match status" value="1"/>
</dbReference>
<dbReference type="InterPro" id="IPR003501">
    <property type="entry name" value="PTS_EIIB_2/3"/>
</dbReference>
<dbReference type="PANTHER" id="PTHR30505">
    <property type="entry name" value="FRUCTOSE-LIKE PERMEASE"/>
    <property type="match status" value="1"/>
</dbReference>
<keyword evidence="4" id="KW-0808">Transferase</keyword>
<dbReference type="CDD" id="cd05569">
    <property type="entry name" value="PTS_IIB_fructose"/>
    <property type="match status" value="1"/>
</dbReference>
<evidence type="ECO:0000259" key="7">
    <source>
        <dbReference type="PROSITE" id="PS51099"/>
    </source>
</evidence>
<dbReference type="EMBL" id="CP022437">
    <property type="protein sequence ID" value="ASN04297.1"/>
    <property type="molecule type" value="Genomic_DNA"/>
</dbReference>
<evidence type="ECO:0000313" key="9">
    <source>
        <dbReference type="Proteomes" id="UP000204391"/>
    </source>
</evidence>
<dbReference type="SUPFAM" id="SSF52794">
    <property type="entry name" value="PTS system IIB component-like"/>
    <property type="match status" value="1"/>
</dbReference>
<sequence length="102" mass="11033">MEIVAVTACPAGVAHTYMAKKGLEKAAKKMGYKIKVETQGSMGIENELKAKDLKDVNVVILAIDTKIEKASRFNDMQVHETSVAAAVKNSSKVIEDAVNKLK</sequence>
<evidence type="ECO:0000256" key="5">
    <source>
        <dbReference type="ARBA" id="ARBA00022683"/>
    </source>
</evidence>
<dbReference type="Proteomes" id="UP000204391">
    <property type="component" value="Chromosome"/>
</dbReference>
<evidence type="ECO:0000256" key="1">
    <source>
        <dbReference type="ARBA" id="ARBA00022448"/>
    </source>
</evidence>
<dbReference type="OrthoDB" id="9782569at2"/>
<dbReference type="Pfam" id="PF02302">
    <property type="entry name" value="PTS_IIB"/>
    <property type="match status" value="1"/>
</dbReference>
<dbReference type="RefSeq" id="WP_089530926.1">
    <property type="nucleotide sequence ID" value="NZ_CP022437.1"/>
</dbReference>
<dbReference type="GO" id="GO:0009401">
    <property type="term" value="P:phosphoenolpyruvate-dependent sugar phosphotransferase system"/>
    <property type="evidence" value="ECO:0007669"/>
    <property type="project" value="UniProtKB-KW"/>
</dbReference>
<dbReference type="GO" id="GO:0090563">
    <property type="term" value="F:protein-phosphocysteine-sugar phosphotransferase activity"/>
    <property type="evidence" value="ECO:0007669"/>
    <property type="project" value="TreeGrafter"/>
</dbReference>
<name>A0A221M9H5_9BACI</name>
<dbReference type="GO" id="GO:0005886">
    <property type="term" value="C:plasma membrane"/>
    <property type="evidence" value="ECO:0007669"/>
    <property type="project" value="TreeGrafter"/>
</dbReference>
<evidence type="ECO:0000256" key="3">
    <source>
        <dbReference type="ARBA" id="ARBA00022597"/>
    </source>
</evidence>
<keyword evidence="6" id="KW-0418">Kinase</keyword>
<reference evidence="8 9" key="1">
    <citation type="journal article" date="2003" name="Int. J. Syst. Evol. Microbiol.">
        <title>Virgibacillus carmonensis sp. nov., Virgibacillus necropolis sp. nov. and Virgibacillus picturae sp. nov., three novel species isolated from deteriorated mural paintings, transfer of the species of the genus salibacillus to Virgibacillus, as Virgibacillus marismortui comb. nov. and Virgibacillus salexigens comb. nov., and emended description of the genus Virgibacillus.</title>
        <authorList>
            <person name="Heyrman J."/>
            <person name="Logan N.A."/>
            <person name="Busse H.J."/>
            <person name="Balcaen A."/>
            <person name="Lebbe L."/>
            <person name="Rodriguez-Diaz M."/>
            <person name="Swings J."/>
            <person name="De Vos P."/>
        </authorList>
    </citation>
    <scope>NUCLEOTIDE SEQUENCE [LARGE SCALE GENOMIC DNA]</scope>
    <source>
        <strain evidence="8 9">LMG 19488</strain>
    </source>
</reference>
<dbReference type="PANTHER" id="PTHR30505:SF0">
    <property type="entry name" value="FRUCTOSE-LIKE PTS SYSTEM EIIBC COMPONENT-RELATED"/>
    <property type="match status" value="1"/>
</dbReference>
<dbReference type="NCBIfam" id="TIGR00829">
    <property type="entry name" value="FRU"/>
    <property type="match status" value="1"/>
</dbReference>
<keyword evidence="5" id="KW-0598">Phosphotransferase system</keyword>
<evidence type="ECO:0000256" key="6">
    <source>
        <dbReference type="ARBA" id="ARBA00022777"/>
    </source>
</evidence>